<dbReference type="EMBL" id="SNWD01000003">
    <property type="protein sequence ID" value="TDN84477.1"/>
    <property type="molecule type" value="Genomic_DNA"/>
</dbReference>
<feature type="region of interest" description="Disordered" evidence="1">
    <location>
        <begin position="22"/>
        <end position="54"/>
    </location>
</feature>
<accession>A0A4R6FS94</accession>
<feature type="signal peptide" evidence="2">
    <location>
        <begin position="1"/>
        <end position="23"/>
    </location>
</feature>
<dbReference type="InterPro" id="IPR025433">
    <property type="entry name" value="DUF4168"/>
</dbReference>
<feature type="domain" description="DUF4168" evidence="3">
    <location>
        <begin position="84"/>
        <end position="119"/>
    </location>
</feature>
<keyword evidence="5" id="KW-1185">Reference proteome</keyword>
<dbReference type="Pfam" id="PF13767">
    <property type="entry name" value="DUF4168"/>
    <property type="match status" value="1"/>
</dbReference>
<feature type="chain" id="PRO_5020611601" evidence="2">
    <location>
        <begin position="24"/>
        <end position="131"/>
    </location>
</feature>
<protein>
    <submittedName>
        <fullName evidence="4">Uncharacterized protein DUF4168</fullName>
    </submittedName>
</protein>
<evidence type="ECO:0000313" key="5">
    <source>
        <dbReference type="Proteomes" id="UP000295493"/>
    </source>
</evidence>
<organism evidence="4 5">
    <name type="scientific">Stakelama pacifica</name>
    <dbReference type="NCBI Taxonomy" id="517720"/>
    <lineage>
        <taxon>Bacteria</taxon>
        <taxon>Pseudomonadati</taxon>
        <taxon>Pseudomonadota</taxon>
        <taxon>Alphaproteobacteria</taxon>
        <taxon>Sphingomonadales</taxon>
        <taxon>Sphingomonadaceae</taxon>
        <taxon>Stakelama</taxon>
    </lineage>
</organism>
<reference evidence="4 5" key="1">
    <citation type="submission" date="2019-03" db="EMBL/GenBank/DDBJ databases">
        <title>Genomic Encyclopedia of Type Strains, Phase IV (KMG-IV): sequencing the most valuable type-strain genomes for metagenomic binning, comparative biology and taxonomic classification.</title>
        <authorList>
            <person name="Goeker M."/>
        </authorList>
    </citation>
    <scope>NUCLEOTIDE SEQUENCE [LARGE SCALE GENOMIC DNA]</scope>
    <source>
        <strain evidence="4 5">DSM 25059</strain>
    </source>
</reference>
<evidence type="ECO:0000256" key="1">
    <source>
        <dbReference type="SAM" id="MobiDB-lite"/>
    </source>
</evidence>
<sequence>MKTMITSALIATGLTLGAPLAAAQTSTDQSAPAQSTTEPTTPATPGGTMNAGATVSDAEVTAFAQSAAEIQKVQEDTALADADKQKQMVEILEKHSLTPQRFNEIAQTMQSDQALQERIRTAMQANASTAG</sequence>
<dbReference type="RefSeq" id="WP_162848783.1">
    <property type="nucleotide sequence ID" value="NZ_BMLU01000003.1"/>
</dbReference>
<dbReference type="Proteomes" id="UP000295493">
    <property type="component" value="Unassembled WGS sequence"/>
</dbReference>
<name>A0A4R6FS94_9SPHN</name>
<evidence type="ECO:0000259" key="3">
    <source>
        <dbReference type="Pfam" id="PF13767"/>
    </source>
</evidence>
<gene>
    <name evidence="4" type="ORF">EV664_103120</name>
</gene>
<comment type="caution">
    <text evidence="4">The sequence shown here is derived from an EMBL/GenBank/DDBJ whole genome shotgun (WGS) entry which is preliminary data.</text>
</comment>
<proteinExistence type="predicted"/>
<dbReference type="AlphaFoldDB" id="A0A4R6FS94"/>
<keyword evidence="2" id="KW-0732">Signal</keyword>
<evidence type="ECO:0000256" key="2">
    <source>
        <dbReference type="SAM" id="SignalP"/>
    </source>
</evidence>
<evidence type="ECO:0000313" key="4">
    <source>
        <dbReference type="EMBL" id="TDN84477.1"/>
    </source>
</evidence>